<dbReference type="GO" id="GO:0005886">
    <property type="term" value="C:plasma membrane"/>
    <property type="evidence" value="ECO:0007669"/>
    <property type="project" value="TreeGrafter"/>
</dbReference>
<dbReference type="PANTHER" id="PTHR13800">
    <property type="entry name" value="TRANSIENT RECEPTOR POTENTIAL CATION CHANNEL, SUBFAMILY M, MEMBER 6"/>
    <property type="match status" value="1"/>
</dbReference>
<evidence type="ECO:0000259" key="6">
    <source>
        <dbReference type="Pfam" id="PF00520"/>
    </source>
</evidence>
<comment type="subcellular location">
    <subcellularLocation>
        <location evidence="1">Membrane</location>
        <topology evidence="1">Multi-pass membrane protein</topology>
    </subcellularLocation>
</comment>
<dbReference type="Pfam" id="PF00520">
    <property type="entry name" value="Ion_trans"/>
    <property type="match status" value="1"/>
</dbReference>
<dbReference type="InterPro" id="IPR005821">
    <property type="entry name" value="Ion_trans_dom"/>
</dbReference>
<sequence>MIGIHHILVGCVILDDEINSWKTTTHSKEKLKRLKSAFTERAIRITSCIYDADKKIENTEFEAIEDNKKDKDEGEQQPHAARLLLNHGYHKDAINTKNNTYVESDTVKKILDEMWYDFYPYCSCCSPPVCVAFVNDQHGLPSFTLVIIAIIRKKWKSYQRDWYNRFDWMVIIGYTFGMILRNGEGSSFRITSKCLLLIAFMLLCVRVLKFCCMTSFLGPKLVIIQKMIKNTVAFMIIMAVIMIWYSVSYYALLYPNSEFTWKQIEHILSNGYWVLFGELNLDGDTLTEPDCTFNRTLYESGVLQHCPNQLGLYLTPYLKAFYGLIAVVLLLNLLIAIYSDTYAEIQKNSKFYWSEMQMCFLEEYSIKTVFPAHLQLLALPGIIVAIIAAVRLYLRTPKPNDGKKIEFNEQPMCVRAIPCFLYDTNYDMRLEYTKNAEEESAQEAIGKIDIDDFDEITVIIIM</sequence>
<dbReference type="GO" id="GO:0005261">
    <property type="term" value="F:monoatomic cation channel activity"/>
    <property type="evidence" value="ECO:0007669"/>
    <property type="project" value="TreeGrafter"/>
</dbReference>
<gene>
    <name evidence="7" type="ORF">MGAL_10B000102</name>
</gene>
<dbReference type="Proteomes" id="UP000596742">
    <property type="component" value="Unassembled WGS sequence"/>
</dbReference>
<feature type="transmembrane region" description="Helical" evidence="5">
    <location>
        <begin position="231"/>
        <end position="252"/>
    </location>
</feature>
<evidence type="ECO:0000256" key="1">
    <source>
        <dbReference type="ARBA" id="ARBA00004141"/>
    </source>
</evidence>
<feature type="transmembrane region" description="Helical" evidence="5">
    <location>
        <begin position="195"/>
        <end position="219"/>
    </location>
</feature>
<proteinExistence type="predicted"/>
<feature type="transmembrane region" description="Helical" evidence="5">
    <location>
        <begin position="376"/>
        <end position="394"/>
    </location>
</feature>
<keyword evidence="4 5" id="KW-0472">Membrane</keyword>
<evidence type="ECO:0000256" key="4">
    <source>
        <dbReference type="ARBA" id="ARBA00023136"/>
    </source>
</evidence>
<accession>A0A8B6G1F6</accession>
<feature type="transmembrane region" description="Helical" evidence="5">
    <location>
        <begin position="320"/>
        <end position="339"/>
    </location>
</feature>
<keyword evidence="8" id="KW-1185">Reference proteome</keyword>
<name>A0A8B6G1F6_MYTGA</name>
<protein>
    <recommendedName>
        <fullName evidence="6">Ion transport domain-containing protein</fullName>
    </recommendedName>
</protein>
<evidence type="ECO:0000256" key="2">
    <source>
        <dbReference type="ARBA" id="ARBA00022692"/>
    </source>
</evidence>
<feature type="domain" description="Ion transport" evidence="6">
    <location>
        <begin position="147"/>
        <end position="349"/>
    </location>
</feature>
<feature type="transmembrane region" description="Helical" evidence="5">
    <location>
        <begin position="162"/>
        <end position="180"/>
    </location>
</feature>
<evidence type="ECO:0000313" key="8">
    <source>
        <dbReference type="Proteomes" id="UP000596742"/>
    </source>
</evidence>
<dbReference type="EMBL" id="UYJE01007720">
    <property type="protein sequence ID" value="VDI57294.1"/>
    <property type="molecule type" value="Genomic_DNA"/>
</dbReference>
<dbReference type="PANTHER" id="PTHR13800:SF1">
    <property type="entry name" value="TRANSIENT RECEPTOR POTENTIAL CATION CHANNEL TRPM"/>
    <property type="match status" value="1"/>
</dbReference>
<comment type="caution">
    <text evidence="7">The sequence shown here is derived from an EMBL/GenBank/DDBJ whole genome shotgun (WGS) entry which is preliminary data.</text>
</comment>
<keyword evidence="2 5" id="KW-0812">Transmembrane</keyword>
<reference evidence="7" key="1">
    <citation type="submission" date="2018-11" db="EMBL/GenBank/DDBJ databases">
        <authorList>
            <person name="Alioto T."/>
            <person name="Alioto T."/>
        </authorList>
    </citation>
    <scope>NUCLEOTIDE SEQUENCE</scope>
</reference>
<evidence type="ECO:0000313" key="7">
    <source>
        <dbReference type="EMBL" id="VDI57294.1"/>
    </source>
</evidence>
<evidence type="ECO:0000256" key="5">
    <source>
        <dbReference type="SAM" id="Phobius"/>
    </source>
</evidence>
<dbReference type="GO" id="GO:0030001">
    <property type="term" value="P:metal ion transport"/>
    <property type="evidence" value="ECO:0007669"/>
    <property type="project" value="TreeGrafter"/>
</dbReference>
<keyword evidence="3 5" id="KW-1133">Transmembrane helix</keyword>
<organism evidence="7 8">
    <name type="scientific">Mytilus galloprovincialis</name>
    <name type="common">Mediterranean mussel</name>
    <dbReference type="NCBI Taxonomy" id="29158"/>
    <lineage>
        <taxon>Eukaryota</taxon>
        <taxon>Metazoa</taxon>
        <taxon>Spiralia</taxon>
        <taxon>Lophotrochozoa</taxon>
        <taxon>Mollusca</taxon>
        <taxon>Bivalvia</taxon>
        <taxon>Autobranchia</taxon>
        <taxon>Pteriomorphia</taxon>
        <taxon>Mytilida</taxon>
        <taxon>Mytiloidea</taxon>
        <taxon>Mytilidae</taxon>
        <taxon>Mytilinae</taxon>
        <taxon>Mytilus</taxon>
    </lineage>
</organism>
<evidence type="ECO:0000256" key="3">
    <source>
        <dbReference type="ARBA" id="ARBA00022989"/>
    </source>
</evidence>
<dbReference type="InterPro" id="IPR050927">
    <property type="entry name" value="TRPM"/>
</dbReference>
<dbReference type="AlphaFoldDB" id="A0A8B6G1F6"/>
<dbReference type="OrthoDB" id="9994106at2759"/>